<organism evidence="10">
    <name type="scientific">viral metagenome</name>
    <dbReference type="NCBI Taxonomy" id="1070528"/>
    <lineage>
        <taxon>unclassified sequences</taxon>
        <taxon>metagenomes</taxon>
        <taxon>organismal metagenomes</taxon>
    </lineage>
</organism>
<dbReference type="PROSITE" id="PS00518">
    <property type="entry name" value="ZF_RING_1"/>
    <property type="match status" value="1"/>
</dbReference>
<dbReference type="Pfam" id="PF00176">
    <property type="entry name" value="SNF2-rel_dom"/>
    <property type="match status" value="1"/>
</dbReference>
<dbReference type="AlphaFoldDB" id="A0A6C0KVQ9"/>
<evidence type="ECO:0000256" key="4">
    <source>
        <dbReference type="ARBA" id="ARBA00022801"/>
    </source>
</evidence>
<dbReference type="PROSITE" id="PS50089">
    <property type="entry name" value="ZF_RING_2"/>
    <property type="match status" value="1"/>
</dbReference>
<keyword evidence="5" id="KW-0347">Helicase</keyword>
<evidence type="ECO:0000256" key="3">
    <source>
        <dbReference type="ARBA" id="ARBA00022771"/>
    </source>
</evidence>
<dbReference type="GO" id="GO:0008094">
    <property type="term" value="F:ATP-dependent activity, acting on DNA"/>
    <property type="evidence" value="ECO:0007669"/>
    <property type="project" value="TreeGrafter"/>
</dbReference>
<evidence type="ECO:0000313" key="10">
    <source>
        <dbReference type="EMBL" id="QHU20770.1"/>
    </source>
</evidence>
<dbReference type="InterPro" id="IPR027417">
    <property type="entry name" value="P-loop_NTPase"/>
</dbReference>
<dbReference type="InterPro" id="IPR000330">
    <property type="entry name" value="SNF2_N"/>
</dbReference>
<keyword evidence="4" id="KW-0378">Hydrolase</keyword>
<evidence type="ECO:0000259" key="9">
    <source>
        <dbReference type="PROSITE" id="PS51192"/>
    </source>
</evidence>
<protein>
    <recommendedName>
        <fullName evidence="11">RING-type domain-containing protein</fullName>
    </recommendedName>
</protein>
<dbReference type="SMART" id="SM00184">
    <property type="entry name" value="RING"/>
    <property type="match status" value="1"/>
</dbReference>
<dbReference type="InterPro" id="IPR001841">
    <property type="entry name" value="Znf_RING"/>
</dbReference>
<reference evidence="10" key="1">
    <citation type="journal article" date="2020" name="Nature">
        <title>Giant virus diversity and host interactions through global metagenomics.</title>
        <authorList>
            <person name="Schulz F."/>
            <person name="Roux S."/>
            <person name="Paez-Espino D."/>
            <person name="Jungbluth S."/>
            <person name="Walsh D.A."/>
            <person name="Denef V.J."/>
            <person name="McMahon K.D."/>
            <person name="Konstantinidis K.T."/>
            <person name="Eloe-Fadrosh E.A."/>
            <person name="Kyrpides N.C."/>
            <person name="Woyke T."/>
        </authorList>
    </citation>
    <scope>NUCLEOTIDE SEQUENCE</scope>
    <source>
        <strain evidence="10">GVMAG-S-3300013093-109</strain>
    </source>
</reference>
<dbReference type="EMBL" id="MN740973">
    <property type="protein sequence ID" value="QHU20770.1"/>
    <property type="molecule type" value="Genomic_DNA"/>
</dbReference>
<feature type="domain" description="RING-type" evidence="8">
    <location>
        <begin position="381"/>
        <end position="420"/>
    </location>
</feature>
<dbReference type="GO" id="GO:0016787">
    <property type="term" value="F:hydrolase activity"/>
    <property type="evidence" value="ECO:0007669"/>
    <property type="project" value="UniProtKB-KW"/>
</dbReference>
<evidence type="ECO:0000256" key="2">
    <source>
        <dbReference type="ARBA" id="ARBA00022741"/>
    </source>
</evidence>
<accession>A0A6C0KVQ9</accession>
<dbReference type="GO" id="GO:0004386">
    <property type="term" value="F:helicase activity"/>
    <property type="evidence" value="ECO:0007669"/>
    <property type="project" value="UniProtKB-KW"/>
</dbReference>
<keyword evidence="3" id="KW-0863">Zinc-finger</keyword>
<dbReference type="GO" id="GO:0005634">
    <property type="term" value="C:nucleus"/>
    <property type="evidence" value="ECO:0007669"/>
    <property type="project" value="TreeGrafter"/>
</dbReference>
<evidence type="ECO:0000256" key="7">
    <source>
        <dbReference type="ARBA" id="ARBA00022840"/>
    </source>
</evidence>
<evidence type="ECO:0000256" key="1">
    <source>
        <dbReference type="ARBA" id="ARBA00022723"/>
    </source>
</evidence>
<dbReference type="GO" id="GO:0008270">
    <property type="term" value="F:zinc ion binding"/>
    <property type="evidence" value="ECO:0007669"/>
    <property type="project" value="UniProtKB-KW"/>
</dbReference>
<evidence type="ECO:0000256" key="5">
    <source>
        <dbReference type="ARBA" id="ARBA00022806"/>
    </source>
</evidence>
<dbReference type="InterPro" id="IPR038718">
    <property type="entry name" value="SNF2-like_sf"/>
</dbReference>
<feature type="domain" description="Helicase ATP-binding" evidence="9">
    <location>
        <begin position="62"/>
        <end position="255"/>
    </location>
</feature>
<keyword evidence="1" id="KW-0479">Metal-binding</keyword>
<dbReference type="SMART" id="SM00487">
    <property type="entry name" value="DEXDc"/>
    <property type="match status" value="1"/>
</dbReference>
<name>A0A6C0KVQ9_9ZZZZ</name>
<dbReference type="PROSITE" id="PS51192">
    <property type="entry name" value="HELICASE_ATP_BIND_1"/>
    <property type="match status" value="1"/>
</dbReference>
<dbReference type="SUPFAM" id="SSF52540">
    <property type="entry name" value="P-loop containing nucleoside triphosphate hydrolases"/>
    <property type="match status" value="2"/>
</dbReference>
<keyword evidence="6" id="KW-0862">Zinc</keyword>
<dbReference type="GO" id="GO:0006281">
    <property type="term" value="P:DNA repair"/>
    <property type="evidence" value="ECO:0007669"/>
    <property type="project" value="TreeGrafter"/>
</dbReference>
<evidence type="ECO:0008006" key="11">
    <source>
        <dbReference type="Google" id="ProtNLM"/>
    </source>
</evidence>
<dbReference type="Gene3D" id="3.30.40.10">
    <property type="entry name" value="Zinc/RING finger domain, C3HC4 (zinc finger)"/>
    <property type="match status" value="1"/>
</dbReference>
<sequence>MSDDFHYDKLVLLNNVFNNTLHQDSSYITPDTIKTKLYPHQNTLIQGMRQYREKMTRGFLVGDQAINGKVGIVADPPGSGKTLSMIAYLASHLSISTKMTSELTAHSSAYFFSHRLHSISETNWAHLIVVPHRLFGQWKQEFDQHTSLPYVSIETKRIMKGDAISKLILQHRIVITTDKCYKHVQEYVNTYQIQWDQIMIDEASAIFFHSSDPPLRFQFLWLITNNWIPLIIKTPTINKSNLFFLRDRITIHPDLENWLLEDITVHYEGQLVSSAFMKEYISFHHPERGRMILRNRTEDITKSMNLPVPQYHNLQCKPNMTLNSLISFYLARQRDPTVRSKNIPHLFQSLGIEFQSIEEYRSRQPIEKHHLIQRMINDRECVICLEQCEYPTMVQCCYHLFCGKCLLKNALINMKCPTCRSGMDVQRIHCLETLPSEDRMLAKNKMEVCLDILRENKEGRFIIYSPFTNIYYELMERFEQIGIKAERIENNLFSLIKTVRNFQKGITRLLFLSNVDAIRGLSLTSTTHLIFYHELPSYESKQVLLHSSQRMGRTLPLQILHLHSEIQV</sequence>
<dbReference type="InterPro" id="IPR017907">
    <property type="entry name" value="Znf_RING_CS"/>
</dbReference>
<dbReference type="InterPro" id="IPR013083">
    <property type="entry name" value="Znf_RING/FYVE/PHD"/>
</dbReference>
<keyword evidence="2" id="KW-0547">Nucleotide-binding</keyword>
<evidence type="ECO:0000259" key="8">
    <source>
        <dbReference type="PROSITE" id="PS50089"/>
    </source>
</evidence>
<dbReference type="Gene3D" id="3.40.50.300">
    <property type="entry name" value="P-loop containing nucleotide triphosphate hydrolases"/>
    <property type="match status" value="1"/>
</dbReference>
<dbReference type="InterPro" id="IPR050628">
    <property type="entry name" value="SNF2_RAD54_helicase_TF"/>
</dbReference>
<dbReference type="InterPro" id="IPR014001">
    <property type="entry name" value="Helicase_ATP-bd"/>
</dbReference>
<dbReference type="PANTHER" id="PTHR45626">
    <property type="entry name" value="TRANSCRIPTION TERMINATION FACTOR 2-RELATED"/>
    <property type="match status" value="1"/>
</dbReference>
<dbReference type="Gene3D" id="3.40.50.10810">
    <property type="entry name" value="Tandem AAA-ATPase domain"/>
    <property type="match status" value="1"/>
</dbReference>
<dbReference type="GO" id="GO:0005524">
    <property type="term" value="F:ATP binding"/>
    <property type="evidence" value="ECO:0007669"/>
    <property type="project" value="UniProtKB-KW"/>
</dbReference>
<dbReference type="SUPFAM" id="SSF57850">
    <property type="entry name" value="RING/U-box"/>
    <property type="match status" value="1"/>
</dbReference>
<evidence type="ECO:0000256" key="6">
    <source>
        <dbReference type="ARBA" id="ARBA00022833"/>
    </source>
</evidence>
<keyword evidence="7" id="KW-0067">ATP-binding</keyword>
<proteinExistence type="predicted"/>